<reference evidence="3 4" key="1">
    <citation type="submission" date="2024-05" db="EMBL/GenBank/DDBJ databases">
        <authorList>
            <person name="Wallberg A."/>
        </authorList>
    </citation>
    <scope>NUCLEOTIDE SEQUENCE [LARGE SCALE GENOMIC DNA]</scope>
</reference>
<feature type="transmembrane region" description="Helical" evidence="1">
    <location>
        <begin position="65"/>
        <end position="87"/>
    </location>
</feature>
<name>A0AAV2SBV0_MEGNR</name>
<keyword evidence="1" id="KW-0812">Transmembrane</keyword>
<dbReference type="EMBL" id="CAXKWB010051745">
    <property type="protein sequence ID" value="CAL4171677.1"/>
    <property type="molecule type" value="Genomic_DNA"/>
</dbReference>
<protein>
    <submittedName>
        <fullName evidence="3">Uncharacterized protein</fullName>
    </submittedName>
</protein>
<keyword evidence="2" id="KW-0732">Signal</keyword>
<comment type="caution">
    <text evidence="3">The sequence shown here is derived from an EMBL/GenBank/DDBJ whole genome shotgun (WGS) entry which is preliminary data.</text>
</comment>
<organism evidence="3 4">
    <name type="scientific">Meganyctiphanes norvegica</name>
    <name type="common">Northern krill</name>
    <name type="synonym">Thysanopoda norvegica</name>
    <dbReference type="NCBI Taxonomy" id="48144"/>
    <lineage>
        <taxon>Eukaryota</taxon>
        <taxon>Metazoa</taxon>
        <taxon>Ecdysozoa</taxon>
        <taxon>Arthropoda</taxon>
        <taxon>Crustacea</taxon>
        <taxon>Multicrustacea</taxon>
        <taxon>Malacostraca</taxon>
        <taxon>Eumalacostraca</taxon>
        <taxon>Eucarida</taxon>
        <taxon>Euphausiacea</taxon>
        <taxon>Euphausiidae</taxon>
        <taxon>Meganyctiphanes</taxon>
    </lineage>
</organism>
<feature type="chain" id="PRO_5043618177" evidence="2">
    <location>
        <begin position="21"/>
        <end position="177"/>
    </location>
</feature>
<keyword evidence="1" id="KW-1133">Transmembrane helix</keyword>
<sequence length="177" mass="19276">MNRTLLHVLGALLLSQCALASDFYPYADLDLAAKPAAADSEVDPRFFFIFTNASTGSFVTFNTTLLLFSAGILLWGIAGAVALYYLLTAPADTGSSYGSYGSSGSGYSGSSRGRKRSFDPYSIDWEKFSILDWIAIGQETWDKFDPADADCQLRLICEVHQNTSKFGRAAQSMVDVF</sequence>
<keyword evidence="1" id="KW-0472">Membrane</keyword>
<keyword evidence="4" id="KW-1185">Reference proteome</keyword>
<accession>A0AAV2SBV0</accession>
<evidence type="ECO:0000256" key="2">
    <source>
        <dbReference type="SAM" id="SignalP"/>
    </source>
</evidence>
<evidence type="ECO:0000313" key="3">
    <source>
        <dbReference type="EMBL" id="CAL4171677.1"/>
    </source>
</evidence>
<gene>
    <name evidence="3" type="ORF">MNOR_LOCUS34184</name>
</gene>
<dbReference type="AlphaFoldDB" id="A0AAV2SBV0"/>
<evidence type="ECO:0000256" key="1">
    <source>
        <dbReference type="SAM" id="Phobius"/>
    </source>
</evidence>
<evidence type="ECO:0000313" key="4">
    <source>
        <dbReference type="Proteomes" id="UP001497623"/>
    </source>
</evidence>
<dbReference type="Proteomes" id="UP001497623">
    <property type="component" value="Unassembled WGS sequence"/>
</dbReference>
<proteinExistence type="predicted"/>
<feature type="non-terminal residue" evidence="3">
    <location>
        <position position="177"/>
    </location>
</feature>
<feature type="signal peptide" evidence="2">
    <location>
        <begin position="1"/>
        <end position="20"/>
    </location>
</feature>